<accession>A0A9N9IY74</accession>
<evidence type="ECO:0000313" key="2">
    <source>
        <dbReference type="EMBL" id="CAG8753357.1"/>
    </source>
</evidence>
<gene>
    <name evidence="2" type="ORF">FCALED_LOCUS16441</name>
</gene>
<keyword evidence="3" id="KW-1185">Reference proteome</keyword>
<organism evidence="2 3">
    <name type="scientific">Funneliformis caledonium</name>
    <dbReference type="NCBI Taxonomy" id="1117310"/>
    <lineage>
        <taxon>Eukaryota</taxon>
        <taxon>Fungi</taxon>
        <taxon>Fungi incertae sedis</taxon>
        <taxon>Mucoromycota</taxon>
        <taxon>Glomeromycotina</taxon>
        <taxon>Glomeromycetes</taxon>
        <taxon>Glomerales</taxon>
        <taxon>Glomeraceae</taxon>
        <taxon>Funneliformis</taxon>
    </lineage>
</organism>
<proteinExistence type="predicted"/>
<feature type="region of interest" description="Disordered" evidence="1">
    <location>
        <begin position="68"/>
        <end position="119"/>
    </location>
</feature>
<evidence type="ECO:0000256" key="1">
    <source>
        <dbReference type="SAM" id="MobiDB-lite"/>
    </source>
</evidence>
<dbReference type="AlphaFoldDB" id="A0A9N9IY74"/>
<reference evidence="2" key="1">
    <citation type="submission" date="2021-06" db="EMBL/GenBank/DDBJ databases">
        <authorList>
            <person name="Kallberg Y."/>
            <person name="Tangrot J."/>
            <person name="Rosling A."/>
        </authorList>
    </citation>
    <scope>NUCLEOTIDE SEQUENCE</scope>
    <source>
        <strain evidence="2">UK204</strain>
    </source>
</reference>
<name>A0A9N9IY74_9GLOM</name>
<comment type="caution">
    <text evidence="2">The sequence shown here is derived from an EMBL/GenBank/DDBJ whole genome shotgun (WGS) entry which is preliminary data.</text>
</comment>
<dbReference type="EMBL" id="CAJVPQ010019184">
    <property type="protein sequence ID" value="CAG8753357.1"/>
    <property type="molecule type" value="Genomic_DNA"/>
</dbReference>
<sequence>KQAKKDPEQNTKKNDHFRLEIPADIRRSLNLTTLEITSPEVSINTPITQSLHSKSTYTQSLSSKTTSISFSTTPITQSSSSKITSISSSTTPITQSPSLKTTSVSSSTTSIIHSGPIPI</sequence>
<dbReference type="Proteomes" id="UP000789570">
    <property type="component" value="Unassembled WGS sequence"/>
</dbReference>
<evidence type="ECO:0000313" key="3">
    <source>
        <dbReference type="Proteomes" id="UP000789570"/>
    </source>
</evidence>
<protein>
    <submittedName>
        <fullName evidence="2">8303_t:CDS:1</fullName>
    </submittedName>
</protein>
<feature type="non-terminal residue" evidence="2">
    <location>
        <position position="1"/>
    </location>
</feature>